<accession>M3IJI2</accession>
<dbReference type="SUPFAM" id="SSF53474">
    <property type="entry name" value="alpha/beta-Hydrolases"/>
    <property type="match status" value="1"/>
</dbReference>
<dbReference type="Proteomes" id="UP000011777">
    <property type="component" value="Unassembled WGS sequence"/>
</dbReference>
<comment type="similarity">
    <text evidence="1">Belongs to the AB hydrolase superfamily. AB hydrolase 2 family.</text>
</comment>
<dbReference type="eggNOG" id="KOG2112">
    <property type="taxonomic scope" value="Eukaryota"/>
</dbReference>
<dbReference type="GO" id="GO:0005737">
    <property type="term" value="C:cytoplasm"/>
    <property type="evidence" value="ECO:0007669"/>
    <property type="project" value="TreeGrafter"/>
</dbReference>
<evidence type="ECO:0000313" key="12">
    <source>
        <dbReference type="Proteomes" id="UP000011777"/>
    </source>
</evidence>
<evidence type="ECO:0000256" key="5">
    <source>
        <dbReference type="ARBA" id="ARBA00022801"/>
    </source>
</evidence>
<dbReference type="EMBL" id="AOGT01001972">
    <property type="protein sequence ID" value="EMG46536.1"/>
    <property type="molecule type" value="Genomic_DNA"/>
</dbReference>
<evidence type="ECO:0000256" key="4">
    <source>
        <dbReference type="ARBA" id="ARBA00022487"/>
    </source>
</evidence>
<dbReference type="Gene3D" id="3.40.50.1820">
    <property type="entry name" value="alpha/beta hydrolase"/>
    <property type="match status" value="1"/>
</dbReference>
<protein>
    <recommendedName>
        <fullName evidence="3">Acyl-protein thioesterase 1</fullName>
        <ecNumber evidence="2">3.1.2.22</ecNumber>
    </recommendedName>
    <alternativeName>
        <fullName evidence="8">Palmitoyl-protein hydrolase</fullName>
    </alternativeName>
</protein>
<dbReference type="Pfam" id="PF02230">
    <property type="entry name" value="Abhydrolase_2"/>
    <property type="match status" value="1"/>
</dbReference>
<gene>
    <name evidence="11" type="ORF">G210_3224</name>
</gene>
<feature type="domain" description="Phospholipase/carboxylesterase/thioesterase" evidence="10">
    <location>
        <begin position="12"/>
        <end position="226"/>
    </location>
</feature>
<dbReference type="PANTHER" id="PTHR10655">
    <property type="entry name" value="LYSOPHOSPHOLIPASE-RELATED"/>
    <property type="match status" value="1"/>
</dbReference>
<evidence type="ECO:0000256" key="9">
    <source>
        <dbReference type="ARBA" id="ARBA00047337"/>
    </source>
</evidence>
<evidence type="ECO:0000256" key="1">
    <source>
        <dbReference type="ARBA" id="ARBA00006499"/>
    </source>
</evidence>
<keyword evidence="5" id="KW-0378">Hydrolase</keyword>
<dbReference type="EC" id="3.1.2.22" evidence="2"/>
<organism evidence="11 12">
    <name type="scientific">Candida maltosa (strain Xu316)</name>
    <name type="common">Yeast</name>
    <dbReference type="NCBI Taxonomy" id="1245528"/>
    <lineage>
        <taxon>Eukaryota</taxon>
        <taxon>Fungi</taxon>
        <taxon>Dikarya</taxon>
        <taxon>Ascomycota</taxon>
        <taxon>Saccharomycotina</taxon>
        <taxon>Pichiomycetes</taxon>
        <taxon>Debaryomycetaceae</taxon>
        <taxon>Candida/Lodderomyces clade</taxon>
        <taxon>Candida</taxon>
    </lineage>
</organism>
<dbReference type="OrthoDB" id="2418081at2759"/>
<evidence type="ECO:0000259" key="10">
    <source>
        <dbReference type="Pfam" id="PF02230"/>
    </source>
</evidence>
<evidence type="ECO:0000256" key="6">
    <source>
        <dbReference type="ARBA" id="ARBA00022832"/>
    </source>
</evidence>
<dbReference type="GO" id="GO:0052689">
    <property type="term" value="F:carboxylic ester hydrolase activity"/>
    <property type="evidence" value="ECO:0007669"/>
    <property type="project" value="UniProtKB-KW"/>
</dbReference>
<reference evidence="11 12" key="1">
    <citation type="submission" date="2013-02" db="EMBL/GenBank/DDBJ databases">
        <title>Genome sequence of Candida maltosa Xu316, a potential industrial strain for xylitol and ethanol production.</title>
        <authorList>
            <person name="Yu J."/>
            <person name="Wang Q."/>
            <person name="Geng X."/>
            <person name="Bao W."/>
            <person name="He P."/>
            <person name="Cai J."/>
        </authorList>
    </citation>
    <scope>NUCLEOTIDE SEQUENCE [LARGE SCALE GENOMIC DNA]</scope>
    <source>
        <strain evidence="12">Xu316</strain>
    </source>
</reference>
<dbReference type="GO" id="GO:0008474">
    <property type="term" value="F:palmitoyl-(protein) hydrolase activity"/>
    <property type="evidence" value="ECO:0007669"/>
    <property type="project" value="UniProtKB-EC"/>
</dbReference>
<sequence>MSVSAIRIPANGASGKAAIIFVHGLGDTGNGWSWFPQVISQSKKITATPINYVFPNAPSIPITANQGYVMPGWFDIHEFSNPNAKQDVDGFFKSCQVLKNLVKQQIEEFNIPSEKIIIGGFSQGAAISLATTALLDVKIGGCVALSGFCPVRTELESRYNKEGVNFDTPIFQGHGTVDPMVDYNYGKQTGEYYKKLGFKELQFHSYAGVAHSVSDEELIDVVKFVEGIL</sequence>
<dbReference type="InterPro" id="IPR050565">
    <property type="entry name" value="LYPA1-2/EST-like"/>
</dbReference>
<name>M3IJI2_CANMX</name>
<comment type="function">
    <text evidence="7">Hydrolyzes fatty acids from S-acylated cysteine residues in proteins with a strong preference for palmitoylated G-alpha proteins over other acyl substrates. Mediates the deacylation of G-alpha proteins such as GPA1 in vivo, but has weak or no activity toward palmitoylated Ras proteins. Has weak lysophospholipase activity in vitro; however such activity may not exist in vivo.</text>
</comment>
<evidence type="ECO:0000256" key="8">
    <source>
        <dbReference type="ARBA" id="ARBA00031195"/>
    </source>
</evidence>
<evidence type="ECO:0000313" key="11">
    <source>
        <dbReference type="EMBL" id="EMG46536.1"/>
    </source>
</evidence>
<evidence type="ECO:0000256" key="7">
    <source>
        <dbReference type="ARBA" id="ARBA00029392"/>
    </source>
</evidence>
<comment type="caution">
    <text evidence="11">The sequence shown here is derived from an EMBL/GenBank/DDBJ whole genome shotgun (WGS) entry which is preliminary data.</text>
</comment>
<dbReference type="InterPro" id="IPR029058">
    <property type="entry name" value="AB_hydrolase_fold"/>
</dbReference>
<dbReference type="OMA" id="LMFRTYN"/>
<dbReference type="PANTHER" id="PTHR10655:SF17">
    <property type="entry name" value="LYSOPHOSPHOLIPASE-LIKE PROTEIN 1"/>
    <property type="match status" value="1"/>
</dbReference>
<proteinExistence type="inferred from homology"/>
<keyword evidence="6" id="KW-0276">Fatty acid metabolism</keyword>
<evidence type="ECO:0000256" key="2">
    <source>
        <dbReference type="ARBA" id="ARBA00012423"/>
    </source>
</evidence>
<dbReference type="GO" id="GO:0006631">
    <property type="term" value="P:fatty acid metabolic process"/>
    <property type="evidence" value="ECO:0007669"/>
    <property type="project" value="UniProtKB-KW"/>
</dbReference>
<keyword evidence="6" id="KW-0443">Lipid metabolism</keyword>
<keyword evidence="12" id="KW-1185">Reference proteome</keyword>
<keyword evidence="4" id="KW-0719">Serine esterase</keyword>
<evidence type="ECO:0000256" key="3">
    <source>
        <dbReference type="ARBA" id="ARBA00014923"/>
    </source>
</evidence>
<comment type="catalytic activity">
    <reaction evidence="9">
        <text>S-hexadecanoyl-L-cysteinyl-[protein] + H2O = L-cysteinyl-[protein] + hexadecanoate + H(+)</text>
        <dbReference type="Rhea" id="RHEA:19233"/>
        <dbReference type="Rhea" id="RHEA-COMP:10131"/>
        <dbReference type="Rhea" id="RHEA-COMP:11032"/>
        <dbReference type="ChEBI" id="CHEBI:7896"/>
        <dbReference type="ChEBI" id="CHEBI:15377"/>
        <dbReference type="ChEBI" id="CHEBI:15378"/>
        <dbReference type="ChEBI" id="CHEBI:29950"/>
        <dbReference type="ChEBI" id="CHEBI:74151"/>
        <dbReference type="EC" id="3.1.2.22"/>
    </reaction>
</comment>
<dbReference type="HOGENOM" id="CLU_049413_3_3_1"/>
<dbReference type="STRING" id="1245528.M3IJI2"/>
<dbReference type="InterPro" id="IPR003140">
    <property type="entry name" value="PLipase/COase/thioEstase"/>
</dbReference>
<dbReference type="AlphaFoldDB" id="M3IJI2"/>